<dbReference type="Gene3D" id="3.40.50.150">
    <property type="entry name" value="Vaccinia Virus protein VP39"/>
    <property type="match status" value="1"/>
</dbReference>
<dbReference type="NCBIfam" id="TIGR01444">
    <property type="entry name" value="fkbM_fam"/>
    <property type="match status" value="1"/>
</dbReference>
<keyword evidence="3" id="KW-1185">Reference proteome</keyword>
<dbReference type="PANTHER" id="PTHR34203:SF15">
    <property type="entry name" value="SLL1173 PROTEIN"/>
    <property type="match status" value="1"/>
</dbReference>
<evidence type="ECO:0000259" key="1">
    <source>
        <dbReference type="Pfam" id="PF05050"/>
    </source>
</evidence>
<dbReference type="InterPro" id="IPR052514">
    <property type="entry name" value="SAM-dependent_MTase"/>
</dbReference>
<dbReference type="Pfam" id="PF05050">
    <property type="entry name" value="Methyltransf_21"/>
    <property type="match status" value="1"/>
</dbReference>
<dbReference type="InterPro" id="IPR006342">
    <property type="entry name" value="FkbM_mtfrase"/>
</dbReference>
<dbReference type="GO" id="GO:0008168">
    <property type="term" value="F:methyltransferase activity"/>
    <property type="evidence" value="ECO:0007669"/>
    <property type="project" value="UniProtKB-KW"/>
</dbReference>
<evidence type="ECO:0000313" key="3">
    <source>
        <dbReference type="Proteomes" id="UP000198894"/>
    </source>
</evidence>
<gene>
    <name evidence="2" type="ORF">SAMN05428953_101131</name>
</gene>
<keyword evidence="2" id="KW-0808">Transferase</keyword>
<evidence type="ECO:0000313" key="2">
    <source>
        <dbReference type="EMBL" id="SDI08629.1"/>
    </source>
</evidence>
<accession>A0A1G8HPR1</accession>
<keyword evidence="2" id="KW-0489">Methyltransferase</keyword>
<dbReference type="Proteomes" id="UP000198894">
    <property type="component" value="Unassembled WGS sequence"/>
</dbReference>
<feature type="domain" description="Methyltransferase FkbM" evidence="1">
    <location>
        <begin position="43"/>
        <end position="202"/>
    </location>
</feature>
<dbReference type="PANTHER" id="PTHR34203">
    <property type="entry name" value="METHYLTRANSFERASE, FKBM FAMILY PROTEIN"/>
    <property type="match status" value="1"/>
</dbReference>
<name>A0A1G8HPR1_9HYPH</name>
<dbReference type="InterPro" id="IPR029063">
    <property type="entry name" value="SAM-dependent_MTases_sf"/>
</dbReference>
<dbReference type="AlphaFoldDB" id="A0A1G8HPR1"/>
<reference evidence="3" key="1">
    <citation type="submission" date="2016-10" db="EMBL/GenBank/DDBJ databases">
        <authorList>
            <person name="Varghese N."/>
            <person name="Submissions S."/>
        </authorList>
    </citation>
    <scope>NUCLEOTIDE SEQUENCE [LARGE SCALE GENOMIC DNA]</scope>
    <source>
        <strain evidence="3">CGMCC 1.11022</strain>
    </source>
</reference>
<dbReference type="SUPFAM" id="SSF53335">
    <property type="entry name" value="S-adenosyl-L-methionine-dependent methyltransferases"/>
    <property type="match status" value="1"/>
</dbReference>
<protein>
    <submittedName>
        <fullName evidence="2">Methyltransferase, FkbM family</fullName>
    </submittedName>
</protein>
<organism evidence="2 3">
    <name type="scientific">Mesorhizobium muleiense</name>
    <dbReference type="NCBI Taxonomy" id="1004279"/>
    <lineage>
        <taxon>Bacteria</taxon>
        <taxon>Pseudomonadati</taxon>
        <taxon>Pseudomonadota</taxon>
        <taxon>Alphaproteobacteria</taxon>
        <taxon>Hyphomicrobiales</taxon>
        <taxon>Phyllobacteriaceae</taxon>
        <taxon>Mesorhizobium</taxon>
    </lineage>
</organism>
<proteinExistence type="predicted"/>
<dbReference type="EMBL" id="FNEE01000001">
    <property type="protein sequence ID" value="SDI08629.1"/>
    <property type="molecule type" value="Genomic_DNA"/>
</dbReference>
<sequence>MTMNVKLLKYHAYSRWFGRPSWNASYLFGRACRRLKPGDIVIDAGANLGEITSALAKTGSTVHAFEPDPYTFERLRKNVGAFKNVHLYQQALADQSGTAKLYRSRKFSSDPDFWSQSSSLYADKSNISKDDYTEVEQLSVVDFVRGLGSPVRILKIDVEGAEVPMLESILSCGLMNKIDMIFAETHEKKIPQLAERTRALREAIKRDWANKINLDWH</sequence>
<dbReference type="GO" id="GO:0032259">
    <property type="term" value="P:methylation"/>
    <property type="evidence" value="ECO:0007669"/>
    <property type="project" value="UniProtKB-KW"/>
</dbReference>